<evidence type="ECO:0000256" key="1">
    <source>
        <dbReference type="SAM" id="Phobius"/>
    </source>
</evidence>
<feature type="transmembrane region" description="Helical" evidence="1">
    <location>
        <begin position="130"/>
        <end position="151"/>
    </location>
</feature>
<protein>
    <submittedName>
        <fullName evidence="3">VanZ family protein</fullName>
    </submittedName>
</protein>
<dbReference type="InterPro" id="IPR053150">
    <property type="entry name" value="Teicoplanin_resist-assoc"/>
</dbReference>
<proteinExistence type="predicted"/>
<dbReference type="OrthoDB" id="4822551at2"/>
<evidence type="ECO:0000313" key="3">
    <source>
        <dbReference type="EMBL" id="QAY74650.1"/>
    </source>
</evidence>
<accession>A0A4P6FEH0</accession>
<feature type="transmembrane region" description="Helical" evidence="1">
    <location>
        <begin position="163"/>
        <end position="181"/>
    </location>
</feature>
<feature type="domain" description="VanZ-like" evidence="2">
    <location>
        <begin position="48"/>
        <end position="178"/>
    </location>
</feature>
<feature type="transmembrane region" description="Helical" evidence="1">
    <location>
        <begin position="288"/>
        <end position="305"/>
    </location>
</feature>
<feature type="transmembrane region" description="Helical" evidence="1">
    <location>
        <begin position="6"/>
        <end position="27"/>
    </location>
</feature>
<keyword evidence="4" id="KW-1185">Reference proteome</keyword>
<organism evidence="3 4">
    <name type="scientific">Agromyces protaetiae</name>
    <dbReference type="NCBI Taxonomy" id="2509455"/>
    <lineage>
        <taxon>Bacteria</taxon>
        <taxon>Bacillati</taxon>
        <taxon>Actinomycetota</taxon>
        <taxon>Actinomycetes</taxon>
        <taxon>Micrococcales</taxon>
        <taxon>Microbacteriaceae</taxon>
        <taxon>Agromyces</taxon>
    </lineage>
</organism>
<evidence type="ECO:0000313" key="4">
    <source>
        <dbReference type="Proteomes" id="UP000291259"/>
    </source>
</evidence>
<keyword evidence="1" id="KW-0812">Transmembrane</keyword>
<reference evidence="3 4" key="1">
    <citation type="submission" date="2019-01" db="EMBL/GenBank/DDBJ databases">
        <title>Genome sequencing of strain FW100M-8.</title>
        <authorList>
            <person name="Heo J."/>
            <person name="Kim S.-J."/>
            <person name="Kim J.-S."/>
            <person name="Hong S.-B."/>
            <person name="Kwon S.-W."/>
        </authorList>
    </citation>
    <scope>NUCLEOTIDE SEQUENCE [LARGE SCALE GENOMIC DNA]</scope>
    <source>
        <strain evidence="3 4">FW100M-8</strain>
    </source>
</reference>
<evidence type="ECO:0000259" key="2">
    <source>
        <dbReference type="Pfam" id="PF04892"/>
    </source>
</evidence>
<feature type="transmembrane region" description="Helical" evidence="1">
    <location>
        <begin position="39"/>
        <end position="58"/>
    </location>
</feature>
<dbReference type="PANTHER" id="PTHR36834">
    <property type="entry name" value="MEMBRANE PROTEIN-RELATED"/>
    <property type="match status" value="1"/>
</dbReference>
<dbReference type="InterPro" id="IPR006976">
    <property type="entry name" value="VanZ-like"/>
</dbReference>
<dbReference type="KEGG" id="agf:ET445_16245"/>
<feature type="transmembrane region" description="Helical" evidence="1">
    <location>
        <begin position="215"/>
        <end position="236"/>
    </location>
</feature>
<dbReference type="Proteomes" id="UP000291259">
    <property type="component" value="Chromosome"/>
</dbReference>
<dbReference type="AlphaFoldDB" id="A0A4P6FEH0"/>
<dbReference type="RefSeq" id="WP_129192194.1">
    <property type="nucleotide sequence ID" value="NZ_CP035491.1"/>
</dbReference>
<dbReference type="PANTHER" id="PTHR36834:SF1">
    <property type="entry name" value="INTEGRAL MEMBRANE PROTEIN"/>
    <property type="match status" value="1"/>
</dbReference>
<name>A0A4P6FEH0_9MICO</name>
<feature type="transmembrane region" description="Helical" evidence="1">
    <location>
        <begin position="311"/>
        <end position="329"/>
    </location>
</feature>
<sequence>MDRLLPGLTAVLLGIPVLVAVFTPIVALEYRRRGGFSGVRLTAWIMLLFYVLGLWAYTLLPLPEPGSFACVGAELDPTAAFRDILRDQADGGSLIGNPAFQQVALNVLLFVPLGVFVRLLFGRGVVVSTIAGFVVSLSIELTQLTGLWGVYECAYRVFDTADLLVNTLGAVVGSLAAWPVARRLALRAQRHANPDASSGPVSAARRLTGMVVDALAVWLTAAALAIGVRLAVLVLSGHDAMMSLSDEVVVWTTSAAVALQLVAVLSTGATIGEHAVLVEPVETRTPRWMWRLVRFAVGIGGWTALGALPSPWSLAASVLALASVVAVFTTDGHRGLAQVAAGMRVRGLVRDVPDASAHADASDTTRA</sequence>
<feature type="transmembrane region" description="Helical" evidence="1">
    <location>
        <begin position="103"/>
        <end position="121"/>
    </location>
</feature>
<gene>
    <name evidence="3" type="ORF">ET445_16245</name>
</gene>
<dbReference type="Pfam" id="PF04892">
    <property type="entry name" value="VanZ"/>
    <property type="match status" value="1"/>
</dbReference>
<dbReference type="EMBL" id="CP035491">
    <property type="protein sequence ID" value="QAY74650.1"/>
    <property type="molecule type" value="Genomic_DNA"/>
</dbReference>
<feature type="transmembrane region" description="Helical" evidence="1">
    <location>
        <begin position="248"/>
        <end position="267"/>
    </location>
</feature>
<keyword evidence="1" id="KW-0472">Membrane</keyword>
<keyword evidence="1" id="KW-1133">Transmembrane helix</keyword>